<dbReference type="SUPFAM" id="SSF54909">
    <property type="entry name" value="Dimeric alpha+beta barrel"/>
    <property type="match status" value="2"/>
</dbReference>
<evidence type="ECO:0000313" key="2">
    <source>
        <dbReference type="Proteomes" id="UP000019478"/>
    </source>
</evidence>
<evidence type="ECO:0000313" key="1">
    <source>
        <dbReference type="EMBL" id="EXJ82886.1"/>
    </source>
</evidence>
<name>W9Y0Z9_9EURO</name>
<evidence type="ECO:0008006" key="3">
    <source>
        <dbReference type="Google" id="ProtNLM"/>
    </source>
</evidence>
<dbReference type="Gene3D" id="3.30.70.100">
    <property type="match status" value="2"/>
</dbReference>
<dbReference type="OrthoDB" id="3830579at2759"/>
<comment type="caution">
    <text evidence="1">The sequence shown here is derived from an EMBL/GenBank/DDBJ whole genome shotgun (WGS) entry which is preliminary data.</text>
</comment>
<sequence length="222" mass="25186">MSPNNGQDQVLQVITIPHRPTPTTAEIDADLAPALSILFAAPGLVGAWKGRRHEDRYTYIFLLVWRDLAASHAFFTSPKYAEFHQRIQPALNGRKVAWQQHARLGQWELSDAAHFQSIIHSPCIEVALTKVVEGGVAGYYDGFGRVVSKILDQDPGCDGWWISPLVENPQHQLLLINWKSFEAHHEDFERRPTFQQCIDTLKDYYAEFVLPTHLVGLEQVFG</sequence>
<keyword evidence="2" id="KW-1185">Reference proteome</keyword>
<dbReference type="RefSeq" id="XP_007735009.1">
    <property type="nucleotide sequence ID" value="XM_007736819.1"/>
</dbReference>
<dbReference type="InterPro" id="IPR011008">
    <property type="entry name" value="Dimeric_a/b-barrel"/>
</dbReference>
<proteinExistence type="predicted"/>
<organism evidence="1 2">
    <name type="scientific">Capronia epimyces CBS 606.96</name>
    <dbReference type="NCBI Taxonomy" id="1182542"/>
    <lineage>
        <taxon>Eukaryota</taxon>
        <taxon>Fungi</taxon>
        <taxon>Dikarya</taxon>
        <taxon>Ascomycota</taxon>
        <taxon>Pezizomycotina</taxon>
        <taxon>Eurotiomycetes</taxon>
        <taxon>Chaetothyriomycetidae</taxon>
        <taxon>Chaetothyriales</taxon>
        <taxon>Herpotrichiellaceae</taxon>
        <taxon>Capronia</taxon>
    </lineage>
</organism>
<accession>W9Y0Z9</accession>
<dbReference type="GeneID" id="19170809"/>
<dbReference type="Proteomes" id="UP000019478">
    <property type="component" value="Unassembled WGS sequence"/>
</dbReference>
<dbReference type="HOGENOM" id="CLU_078007_0_0_1"/>
<reference evidence="1 2" key="1">
    <citation type="submission" date="2013-03" db="EMBL/GenBank/DDBJ databases">
        <title>The Genome Sequence of Capronia epimyces CBS 606.96.</title>
        <authorList>
            <consortium name="The Broad Institute Genomics Platform"/>
            <person name="Cuomo C."/>
            <person name="de Hoog S."/>
            <person name="Gorbushina A."/>
            <person name="Walker B."/>
            <person name="Young S.K."/>
            <person name="Zeng Q."/>
            <person name="Gargeya S."/>
            <person name="Fitzgerald M."/>
            <person name="Haas B."/>
            <person name="Abouelleil A."/>
            <person name="Allen A.W."/>
            <person name="Alvarado L."/>
            <person name="Arachchi H.M."/>
            <person name="Berlin A.M."/>
            <person name="Chapman S.B."/>
            <person name="Gainer-Dewar J."/>
            <person name="Goldberg J."/>
            <person name="Griggs A."/>
            <person name="Gujja S."/>
            <person name="Hansen M."/>
            <person name="Howarth C."/>
            <person name="Imamovic A."/>
            <person name="Ireland A."/>
            <person name="Larimer J."/>
            <person name="McCowan C."/>
            <person name="Murphy C."/>
            <person name="Pearson M."/>
            <person name="Poon T.W."/>
            <person name="Priest M."/>
            <person name="Roberts A."/>
            <person name="Saif S."/>
            <person name="Shea T."/>
            <person name="Sisk P."/>
            <person name="Sykes S."/>
            <person name="Wortman J."/>
            <person name="Nusbaum C."/>
            <person name="Birren B."/>
        </authorList>
    </citation>
    <scope>NUCLEOTIDE SEQUENCE [LARGE SCALE GENOMIC DNA]</scope>
    <source>
        <strain evidence="1 2">CBS 606.96</strain>
    </source>
</reference>
<dbReference type="AlphaFoldDB" id="W9Y0Z9"/>
<gene>
    <name evidence="1" type="ORF">A1O3_06702</name>
</gene>
<protein>
    <recommendedName>
        <fullName evidence="3">ABM domain-containing protein</fullName>
    </recommendedName>
</protein>
<dbReference type="EMBL" id="AMGY01000005">
    <property type="protein sequence ID" value="EXJ82886.1"/>
    <property type="molecule type" value="Genomic_DNA"/>
</dbReference>